<evidence type="ECO:0000313" key="1">
    <source>
        <dbReference type="EMBL" id="KAH3877337.1"/>
    </source>
</evidence>
<proteinExistence type="predicted"/>
<name>A0A9D4RSV2_DREPO</name>
<dbReference type="Proteomes" id="UP000828390">
    <property type="component" value="Unassembled WGS sequence"/>
</dbReference>
<sequence length="93" mass="10333">MVNSTTNTNIDITMKGEMLEEVASFKYLGATLSKDGNSNAEVQMNIAMATDVMSRLSWGFFNKQFHQLPNQVQALQVSLNNTTLMLRDLKASS</sequence>
<keyword evidence="2" id="KW-1185">Reference proteome</keyword>
<evidence type="ECO:0000313" key="2">
    <source>
        <dbReference type="Proteomes" id="UP000828390"/>
    </source>
</evidence>
<dbReference type="EMBL" id="JAIWYP010000001">
    <property type="protein sequence ID" value="KAH3877337.1"/>
    <property type="molecule type" value="Genomic_DNA"/>
</dbReference>
<protein>
    <submittedName>
        <fullName evidence="1">Uncharacterized protein</fullName>
    </submittedName>
</protein>
<reference evidence="1" key="2">
    <citation type="submission" date="2020-11" db="EMBL/GenBank/DDBJ databases">
        <authorList>
            <person name="McCartney M.A."/>
            <person name="Auch B."/>
            <person name="Kono T."/>
            <person name="Mallez S."/>
            <person name="Becker A."/>
            <person name="Gohl D.M."/>
            <person name="Silverstein K.A.T."/>
            <person name="Koren S."/>
            <person name="Bechman K.B."/>
            <person name="Herman A."/>
            <person name="Abrahante J.E."/>
            <person name="Garbe J."/>
        </authorList>
    </citation>
    <scope>NUCLEOTIDE SEQUENCE</scope>
    <source>
        <strain evidence="1">Duluth1</strain>
        <tissue evidence="1">Whole animal</tissue>
    </source>
</reference>
<organism evidence="1 2">
    <name type="scientific">Dreissena polymorpha</name>
    <name type="common">Zebra mussel</name>
    <name type="synonym">Mytilus polymorpha</name>
    <dbReference type="NCBI Taxonomy" id="45954"/>
    <lineage>
        <taxon>Eukaryota</taxon>
        <taxon>Metazoa</taxon>
        <taxon>Spiralia</taxon>
        <taxon>Lophotrochozoa</taxon>
        <taxon>Mollusca</taxon>
        <taxon>Bivalvia</taxon>
        <taxon>Autobranchia</taxon>
        <taxon>Heteroconchia</taxon>
        <taxon>Euheterodonta</taxon>
        <taxon>Imparidentia</taxon>
        <taxon>Neoheterodontei</taxon>
        <taxon>Myida</taxon>
        <taxon>Dreissenoidea</taxon>
        <taxon>Dreissenidae</taxon>
        <taxon>Dreissena</taxon>
    </lineage>
</organism>
<gene>
    <name evidence="1" type="ORF">DPMN_001200</name>
</gene>
<comment type="caution">
    <text evidence="1">The sequence shown here is derived from an EMBL/GenBank/DDBJ whole genome shotgun (WGS) entry which is preliminary data.</text>
</comment>
<dbReference type="AlphaFoldDB" id="A0A9D4RSV2"/>
<accession>A0A9D4RSV2</accession>
<reference evidence="1" key="1">
    <citation type="journal article" date="2019" name="bioRxiv">
        <title>The Genome of the Zebra Mussel, Dreissena polymorpha: A Resource for Invasive Species Research.</title>
        <authorList>
            <person name="McCartney M.A."/>
            <person name="Auch B."/>
            <person name="Kono T."/>
            <person name="Mallez S."/>
            <person name="Zhang Y."/>
            <person name="Obille A."/>
            <person name="Becker A."/>
            <person name="Abrahante J.E."/>
            <person name="Garbe J."/>
            <person name="Badalamenti J.P."/>
            <person name="Herman A."/>
            <person name="Mangelson H."/>
            <person name="Liachko I."/>
            <person name="Sullivan S."/>
            <person name="Sone E.D."/>
            <person name="Koren S."/>
            <person name="Silverstein K.A.T."/>
            <person name="Beckman K.B."/>
            <person name="Gohl D.M."/>
        </authorList>
    </citation>
    <scope>NUCLEOTIDE SEQUENCE</scope>
    <source>
        <strain evidence="1">Duluth1</strain>
        <tissue evidence="1">Whole animal</tissue>
    </source>
</reference>